<organism evidence="5 6">
    <name type="scientific">Prorocentrum cordatum</name>
    <dbReference type="NCBI Taxonomy" id="2364126"/>
    <lineage>
        <taxon>Eukaryota</taxon>
        <taxon>Sar</taxon>
        <taxon>Alveolata</taxon>
        <taxon>Dinophyceae</taxon>
        <taxon>Prorocentrales</taxon>
        <taxon>Prorocentraceae</taxon>
        <taxon>Prorocentrum</taxon>
    </lineage>
</organism>
<comment type="caution">
    <text evidence="5">The sequence shown here is derived from an EMBL/GenBank/DDBJ whole genome shotgun (WGS) entry which is preliminary data.</text>
</comment>
<evidence type="ECO:0000313" key="6">
    <source>
        <dbReference type="Proteomes" id="UP001189429"/>
    </source>
</evidence>
<dbReference type="InterPro" id="IPR042237">
    <property type="entry name" value="PTRHD1"/>
</dbReference>
<feature type="region of interest" description="Disordered" evidence="4">
    <location>
        <begin position="1"/>
        <end position="49"/>
    </location>
</feature>
<dbReference type="Proteomes" id="UP001189429">
    <property type="component" value="Unassembled WGS sequence"/>
</dbReference>
<dbReference type="EMBL" id="CAUYUJ010018006">
    <property type="protein sequence ID" value="CAK0879837.1"/>
    <property type="molecule type" value="Genomic_DNA"/>
</dbReference>
<evidence type="ECO:0000313" key="5">
    <source>
        <dbReference type="EMBL" id="CAK0879837.1"/>
    </source>
</evidence>
<keyword evidence="2" id="KW-0378">Hydrolase</keyword>
<dbReference type="EC" id="3.1.1.29" evidence="1"/>
<dbReference type="PANTHER" id="PTHR46194">
    <property type="entry name" value="PEPTIDYL-TRNA HYDROLASE PTRHD1-RELATED"/>
    <property type="match status" value="1"/>
</dbReference>
<evidence type="ECO:0000256" key="2">
    <source>
        <dbReference type="ARBA" id="ARBA00022801"/>
    </source>
</evidence>
<comment type="catalytic activity">
    <reaction evidence="3">
        <text>an N-acyl-L-alpha-aminoacyl-tRNA + H2O = an N-acyl-L-amino acid + a tRNA + H(+)</text>
        <dbReference type="Rhea" id="RHEA:54448"/>
        <dbReference type="Rhea" id="RHEA-COMP:10123"/>
        <dbReference type="Rhea" id="RHEA-COMP:13883"/>
        <dbReference type="ChEBI" id="CHEBI:15377"/>
        <dbReference type="ChEBI" id="CHEBI:15378"/>
        <dbReference type="ChEBI" id="CHEBI:59874"/>
        <dbReference type="ChEBI" id="CHEBI:78442"/>
        <dbReference type="ChEBI" id="CHEBI:138191"/>
        <dbReference type="EC" id="3.1.1.29"/>
    </reaction>
</comment>
<reference evidence="5" key="1">
    <citation type="submission" date="2023-10" db="EMBL/GenBank/DDBJ databases">
        <authorList>
            <person name="Chen Y."/>
            <person name="Shah S."/>
            <person name="Dougan E. K."/>
            <person name="Thang M."/>
            <person name="Chan C."/>
        </authorList>
    </citation>
    <scope>NUCLEOTIDE SEQUENCE [LARGE SCALE GENOMIC DNA]</scope>
</reference>
<name>A0ABN9W4Z8_9DINO</name>
<keyword evidence="6" id="KW-1185">Reference proteome</keyword>
<evidence type="ECO:0000256" key="3">
    <source>
        <dbReference type="ARBA" id="ARBA00048707"/>
    </source>
</evidence>
<sequence length="167" mass="17430">MACAGEGADAPPGAGPCRPCPAGDGAATPPRAPPAAEPPAQGAAESPLGRQGAADPLVMYVVLRQDLEWPTGALINQACHAVAAVAWEAREDPESVAYLSEVEGQMTTVTLGAPDGAQLAKLADKLSARGVPFRLWTEQPEHVTSALATWPRRRSAVQKLLKGFKRF</sequence>
<evidence type="ECO:0000256" key="4">
    <source>
        <dbReference type="SAM" id="MobiDB-lite"/>
    </source>
</evidence>
<feature type="compositionally biased region" description="Low complexity" evidence="4">
    <location>
        <begin position="1"/>
        <end position="29"/>
    </location>
</feature>
<dbReference type="InterPro" id="IPR023476">
    <property type="entry name" value="Pep_tRNA_hydro_II_dom_sf"/>
</dbReference>
<evidence type="ECO:0000256" key="1">
    <source>
        <dbReference type="ARBA" id="ARBA00013260"/>
    </source>
</evidence>
<gene>
    <name evidence="5" type="ORF">PCOR1329_LOCUS63152</name>
</gene>
<dbReference type="InterPro" id="IPR002833">
    <property type="entry name" value="PTH2"/>
</dbReference>
<dbReference type="PANTHER" id="PTHR46194:SF1">
    <property type="entry name" value="PEPTIDYL-TRNA HYDROLASE PTRHD1-RELATED"/>
    <property type="match status" value="1"/>
</dbReference>
<proteinExistence type="predicted"/>
<dbReference type="Pfam" id="PF01981">
    <property type="entry name" value="PTH2"/>
    <property type="match status" value="1"/>
</dbReference>
<dbReference type="SUPFAM" id="SSF102462">
    <property type="entry name" value="Peptidyl-tRNA hydrolase II"/>
    <property type="match status" value="1"/>
</dbReference>
<dbReference type="Gene3D" id="3.40.1490.10">
    <property type="entry name" value="Bit1"/>
    <property type="match status" value="1"/>
</dbReference>
<protein>
    <recommendedName>
        <fullName evidence="1">peptidyl-tRNA hydrolase</fullName>
        <ecNumber evidence="1">3.1.1.29</ecNumber>
    </recommendedName>
</protein>
<accession>A0ABN9W4Z8</accession>